<dbReference type="AlphaFoldDB" id="E6U423"/>
<dbReference type="eggNOG" id="COG3581">
    <property type="taxonomic scope" value="Bacteria"/>
</dbReference>
<reference evidence="1 2" key="1">
    <citation type="submission" date="2010-12" db="EMBL/GenBank/DDBJ databases">
        <title>Complete sequence of Ethanoligenens harbinense YUAN-3.</title>
        <authorList>
            <person name="Lucas S."/>
            <person name="Copeland A."/>
            <person name="Lapidus A."/>
            <person name="Cheng J.-F."/>
            <person name="Bruce D."/>
            <person name="Goodwin L."/>
            <person name="Pitluck S."/>
            <person name="Chertkov O."/>
            <person name="Misra M."/>
            <person name="Detter J.C."/>
            <person name="Han C."/>
            <person name="Tapia R."/>
            <person name="Land M."/>
            <person name="Hauser L."/>
            <person name="Jeffries C."/>
            <person name="Kyrpides N."/>
            <person name="Ivanova N."/>
            <person name="Mikhailova N."/>
            <person name="Wang A."/>
            <person name="Mouttaki H."/>
            <person name="He Z."/>
            <person name="Zhou J."/>
            <person name="Hemme C.L."/>
            <person name="Woyke T."/>
        </authorList>
    </citation>
    <scope>NUCLEOTIDE SEQUENCE [LARGE SCALE GENOMIC DNA]</scope>
    <source>
        <strain evidence="2">DSM 18485 / JCM 12961 / CGMCC 1.5033 / YUAN-3</strain>
    </source>
</reference>
<accession>E6U423</accession>
<organism evidence="1 2">
    <name type="scientific">Ethanoligenens harbinense (strain DSM 18485 / JCM 12961 / CGMCC 1.5033 / YUAN-3)</name>
    <dbReference type="NCBI Taxonomy" id="663278"/>
    <lineage>
        <taxon>Bacteria</taxon>
        <taxon>Bacillati</taxon>
        <taxon>Bacillota</taxon>
        <taxon>Clostridia</taxon>
        <taxon>Eubacteriales</taxon>
        <taxon>Oscillospiraceae</taxon>
        <taxon>Ethanoligenens</taxon>
    </lineage>
</organism>
<evidence type="ECO:0000313" key="2">
    <source>
        <dbReference type="Proteomes" id="UP000001551"/>
    </source>
</evidence>
<dbReference type="InterPro" id="IPR051805">
    <property type="entry name" value="Dehydratase_Activator_Redct"/>
</dbReference>
<evidence type="ECO:0008006" key="3">
    <source>
        <dbReference type="Google" id="ProtNLM"/>
    </source>
</evidence>
<dbReference type="PANTHER" id="PTHR32329:SF2">
    <property type="entry name" value="BIFUNCTIONAL PROTEIN [INCLUDES 2-HYDROXYACYL-COA DEHYDRATASE (N-TER) AND ITS ACTIVATOR DOMAIN (C_TERM)"/>
    <property type="match status" value="1"/>
</dbReference>
<evidence type="ECO:0000313" key="1">
    <source>
        <dbReference type="EMBL" id="ADU27703.1"/>
    </source>
</evidence>
<dbReference type="Proteomes" id="UP000001551">
    <property type="component" value="Chromosome"/>
</dbReference>
<dbReference type="EMBL" id="CP002400">
    <property type="protein sequence ID" value="ADU27703.1"/>
    <property type="molecule type" value="Genomic_DNA"/>
</dbReference>
<dbReference type="HOGENOM" id="CLU_057460_0_0_9"/>
<dbReference type="KEGG" id="eha:Ethha_2186"/>
<name>E6U423_ETHHY</name>
<protein>
    <recommendedName>
        <fullName evidence="3">CoA protein activase</fullName>
    </recommendedName>
</protein>
<dbReference type="STRING" id="663278.Ethha_2186"/>
<sequence>MKLTFPHMGNIYIAAKVVFDRLGVEYVMPEPRSRAALEKALEVAPETICLPFKTILGNFIEGLDNGADTIIFGGGHGRCRLSYFGDLLRETLEGMGYRFHFLFMDFNRLDPRQIAETFAPLVEGTDALRIVRALAEGCHTIFSVDRLYARSCRVRCRELHRGDADAVMRTFEHAVLHAQDAGRILAELRAAHRALRAVPLDPEARPLRVMLVGEIFTACEPFINLEIERKLGQMGVDVYNTLGVSAWVRDHFFGSVFPFLVHGQPKVAAGAYAHTDDFGGLGVESIGNAALARQNGMDGVIQIYPLTCMPEIVAEAAMPYVQQREGVPVMTLVVDEQTGEAGFMTRLEAFTDMLAMRREQPLLRTG</sequence>
<dbReference type="PANTHER" id="PTHR32329">
    <property type="entry name" value="BIFUNCTIONAL PROTEIN [INCLUDES 2-HYDROXYACYL-COA DEHYDRATASE (N-TER) AND ITS ACTIVATOR DOMAIN (C_TERM)-RELATED"/>
    <property type="match status" value="1"/>
</dbReference>
<dbReference type="RefSeq" id="WP_013486051.1">
    <property type="nucleotide sequence ID" value="NC_014828.1"/>
</dbReference>
<proteinExistence type="predicted"/>
<dbReference type="Gene3D" id="3.40.50.11900">
    <property type="match status" value="1"/>
</dbReference>
<keyword evidence="2" id="KW-1185">Reference proteome</keyword>
<gene>
    <name evidence="1" type="ordered locus">Ethha_2186</name>
</gene>